<evidence type="ECO:0000313" key="2">
    <source>
        <dbReference type="EMBL" id="OVE83226.1"/>
    </source>
</evidence>
<evidence type="ECO:0000256" key="1">
    <source>
        <dbReference type="SAM" id="Phobius"/>
    </source>
</evidence>
<keyword evidence="3" id="KW-1185">Reference proteome</keyword>
<comment type="caution">
    <text evidence="2">The sequence shown here is derived from an EMBL/GenBank/DDBJ whole genome shotgun (WGS) entry which is preliminary data.</text>
</comment>
<proteinExistence type="predicted"/>
<dbReference type="AlphaFoldDB" id="A0A202E4K6"/>
<keyword evidence="1" id="KW-1133">Transmembrane helix</keyword>
<gene>
    <name evidence="2" type="ORF">B2G88_17640</name>
</gene>
<sequence length="79" mass="8994">MEFPRPDGLEYLNTTVTVVVLLAVFHYTGIFVGTPGNVDWWSLATVAVLLPVCIYCWSLVVANVDWLPSWDEKTRSKRH</sequence>
<feature type="transmembrane region" description="Helical" evidence="1">
    <location>
        <begin position="12"/>
        <end position="34"/>
    </location>
</feature>
<accession>A0A202E4K6</accession>
<feature type="transmembrane region" description="Helical" evidence="1">
    <location>
        <begin position="40"/>
        <end position="67"/>
    </location>
</feature>
<dbReference type="EMBL" id="MWPH01000004">
    <property type="protein sequence ID" value="OVE83226.1"/>
    <property type="molecule type" value="Genomic_DNA"/>
</dbReference>
<keyword evidence="1" id="KW-0812">Transmembrane</keyword>
<keyword evidence="1" id="KW-0472">Membrane</keyword>
<protein>
    <submittedName>
        <fullName evidence="2">Uncharacterized protein</fullName>
    </submittedName>
</protein>
<dbReference type="OrthoDB" id="329226at2157"/>
<reference evidence="2 3" key="1">
    <citation type="submission" date="2017-02" db="EMBL/GenBank/DDBJ databases">
        <title>Natronthermophilus aegyptiacus gen. nov.,sp. nov., an aerobic, extremely halophilic alkalithermophilic archaeon isolated from the athalassohaline Wadi An Natrun, Egypt.</title>
        <authorList>
            <person name="Zhao B."/>
        </authorList>
    </citation>
    <scope>NUCLEOTIDE SEQUENCE [LARGE SCALE GENOMIC DNA]</scope>
    <source>
        <strain evidence="2 3">CGMCC 1.3597</strain>
    </source>
</reference>
<dbReference type="Proteomes" id="UP000196084">
    <property type="component" value="Unassembled WGS sequence"/>
</dbReference>
<evidence type="ECO:0000313" key="3">
    <source>
        <dbReference type="Proteomes" id="UP000196084"/>
    </source>
</evidence>
<organism evidence="2 3">
    <name type="scientific">Natronolimnobius baerhuensis</name>
    <dbReference type="NCBI Taxonomy" id="253108"/>
    <lineage>
        <taxon>Archaea</taxon>
        <taxon>Methanobacteriati</taxon>
        <taxon>Methanobacteriota</taxon>
        <taxon>Stenosarchaea group</taxon>
        <taxon>Halobacteria</taxon>
        <taxon>Halobacteriales</taxon>
        <taxon>Natrialbaceae</taxon>
        <taxon>Natronolimnobius</taxon>
    </lineage>
</organism>
<name>A0A202E4K6_9EURY</name>
<dbReference type="RefSeq" id="WP_054862722.1">
    <property type="nucleotide sequence ID" value="NZ_MWPH01000004.1"/>
</dbReference>